<keyword evidence="2" id="KW-1185">Reference proteome</keyword>
<proteinExistence type="predicted"/>
<dbReference type="EMBL" id="BHZD01000001">
    <property type="protein sequence ID" value="GCD45712.1"/>
    <property type="molecule type" value="Genomic_DNA"/>
</dbReference>
<name>A0A401W8S6_STREY</name>
<evidence type="ECO:0000313" key="2">
    <source>
        <dbReference type="Proteomes" id="UP000286746"/>
    </source>
</evidence>
<evidence type="ECO:0000313" key="1">
    <source>
        <dbReference type="EMBL" id="GCD45712.1"/>
    </source>
</evidence>
<organism evidence="1 2">
    <name type="scientific">Streptomyces paromomycinus</name>
    <name type="common">Streptomyces rimosus subsp. paromomycinus</name>
    <dbReference type="NCBI Taxonomy" id="92743"/>
    <lineage>
        <taxon>Bacteria</taxon>
        <taxon>Bacillati</taxon>
        <taxon>Actinomycetota</taxon>
        <taxon>Actinomycetes</taxon>
        <taxon>Kitasatosporales</taxon>
        <taxon>Streptomycetaceae</taxon>
        <taxon>Streptomyces</taxon>
    </lineage>
</organism>
<sequence length="73" mass="8170">MRVNKYAVTLDNGDVIRTSGTRNEAQAREVIEQHIENGTSAQRDGRPIEDSTDERCAGRAIESVQLVERGRWG</sequence>
<gene>
    <name evidence="1" type="ORF">GKJPGBOP_05450</name>
</gene>
<dbReference type="Proteomes" id="UP000286746">
    <property type="component" value="Unassembled WGS sequence"/>
</dbReference>
<accession>A0A401W8S6</accession>
<reference evidence="1 2" key="1">
    <citation type="submission" date="2018-11" db="EMBL/GenBank/DDBJ databases">
        <title>Whole genome sequence of Streptomyces paromomycinus NBRC 15454(T).</title>
        <authorList>
            <person name="Komaki H."/>
            <person name="Tamura T."/>
        </authorList>
    </citation>
    <scope>NUCLEOTIDE SEQUENCE [LARGE SCALE GENOMIC DNA]</scope>
    <source>
        <strain evidence="1 2">NBRC 15454</strain>
    </source>
</reference>
<protein>
    <submittedName>
        <fullName evidence="1">Uncharacterized protein</fullName>
    </submittedName>
</protein>
<dbReference type="AlphaFoldDB" id="A0A401W8S6"/>
<dbReference type="RefSeq" id="WP_125056212.1">
    <property type="nucleotide sequence ID" value="NZ_BHZD01000001.1"/>
</dbReference>
<comment type="caution">
    <text evidence="1">The sequence shown here is derived from an EMBL/GenBank/DDBJ whole genome shotgun (WGS) entry which is preliminary data.</text>
</comment>